<name>A0A143YKH2_9LACT</name>
<dbReference type="GO" id="GO:0009401">
    <property type="term" value="P:phosphoenolpyruvate-dependent sugar phosphotransferase system"/>
    <property type="evidence" value="ECO:0007669"/>
    <property type="project" value="InterPro"/>
</dbReference>
<dbReference type="Gene3D" id="3.40.50.2300">
    <property type="match status" value="1"/>
</dbReference>
<organism evidence="3 5">
    <name type="scientific">Trichococcus ilyis</name>
    <dbReference type="NCBI Taxonomy" id="640938"/>
    <lineage>
        <taxon>Bacteria</taxon>
        <taxon>Bacillati</taxon>
        <taxon>Bacillota</taxon>
        <taxon>Bacilli</taxon>
        <taxon>Lactobacillales</taxon>
        <taxon>Carnobacteriaceae</taxon>
        <taxon>Trichococcus</taxon>
    </lineage>
</organism>
<gene>
    <name evidence="4" type="ORF">SAMN05216375_10568</name>
    <name evidence="3" type="ORF">TR210_1082</name>
</gene>
<dbReference type="Proteomes" id="UP000199280">
    <property type="component" value="Unassembled WGS sequence"/>
</dbReference>
<dbReference type="PROSITE" id="PS51099">
    <property type="entry name" value="PTS_EIIB_TYPE_2"/>
    <property type="match status" value="1"/>
</dbReference>
<dbReference type="CDD" id="cd05563">
    <property type="entry name" value="PTS_IIB_ascorbate"/>
    <property type="match status" value="1"/>
</dbReference>
<dbReference type="Proteomes" id="UP000076878">
    <property type="component" value="Unassembled WGS sequence"/>
</dbReference>
<dbReference type="STRING" id="640938.TR210_1082"/>
<dbReference type="EMBL" id="FNYT01000005">
    <property type="protein sequence ID" value="SEI93797.1"/>
    <property type="molecule type" value="Genomic_DNA"/>
</dbReference>
<reference evidence="4 6" key="2">
    <citation type="submission" date="2016-10" db="EMBL/GenBank/DDBJ databases">
        <authorList>
            <person name="Varghese N."/>
            <person name="Submissions S."/>
        </authorList>
    </citation>
    <scope>NUCLEOTIDE SEQUENCE [LARGE SCALE GENOMIC DNA]</scope>
    <source>
        <strain evidence="4 6">DSM 22150</strain>
    </source>
</reference>
<evidence type="ECO:0000259" key="2">
    <source>
        <dbReference type="PROSITE" id="PS51099"/>
    </source>
</evidence>
<evidence type="ECO:0000313" key="5">
    <source>
        <dbReference type="Proteomes" id="UP000076878"/>
    </source>
</evidence>
<dbReference type="SUPFAM" id="SSF52794">
    <property type="entry name" value="PTS system IIB component-like"/>
    <property type="match status" value="1"/>
</dbReference>
<dbReference type="InterPro" id="IPR036095">
    <property type="entry name" value="PTS_EIIB-like_sf"/>
</dbReference>
<evidence type="ECO:0000313" key="3">
    <source>
        <dbReference type="EMBL" id="CZQ92813.1"/>
    </source>
</evidence>
<keyword evidence="6" id="KW-1185">Reference proteome</keyword>
<evidence type="ECO:0000256" key="1">
    <source>
        <dbReference type="ARBA" id="ARBA00022679"/>
    </source>
</evidence>
<evidence type="ECO:0000313" key="6">
    <source>
        <dbReference type="Proteomes" id="UP000199280"/>
    </source>
</evidence>
<sequence length="95" mass="10428">MKVLAACGSGMGSSQIIKMKITNVFKKLNIPLEIHHCAVSEAKTLAPNYDVVVCSNSLLDVFKNVDQSKTKIIGLKNLLSEKEIEEKVREVVLGE</sequence>
<dbReference type="Pfam" id="PF02302">
    <property type="entry name" value="PTS_IIB"/>
    <property type="match status" value="1"/>
</dbReference>
<feature type="domain" description="PTS EIIB type-2" evidence="2">
    <location>
        <begin position="1"/>
        <end position="95"/>
    </location>
</feature>
<accession>A0A143YKH2</accession>
<dbReference type="GO" id="GO:0008982">
    <property type="term" value="F:protein-N(PI)-phosphohistidine-sugar phosphotransferase activity"/>
    <property type="evidence" value="ECO:0007669"/>
    <property type="project" value="InterPro"/>
</dbReference>
<dbReference type="RefSeq" id="WP_204243764.1">
    <property type="nucleotide sequence ID" value="NZ_FJNB01000006.1"/>
</dbReference>
<protein>
    <submittedName>
        <fullName evidence="4">PTS system IIB component, L-Asc family</fullName>
    </submittedName>
    <submittedName>
        <fullName evidence="3">Phosphotransferase system eiib component type 2/3</fullName>
    </submittedName>
</protein>
<dbReference type="AlphaFoldDB" id="A0A143YKH2"/>
<dbReference type="InterPro" id="IPR003501">
    <property type="entry name" value="PTS_EIIB_2/3"/>
</dbReference>
<dbReference type="InterPro" id="IPR013011">
    <property type="entry name" value="PTS_EIIB_2"/>
</dbReference>
<evidence type="ECO:0000313" key="4">
    <source>
        <dbReference type="EMBL" id="SEI93797.1"/>
    </source>
</evidence>
<proteinExistence type="predicted"/>
<keyword evidence="1 3" id="KW-0808">Transferase</keyword>
<dbReference type="EMBL" id="FJNB01000006">
    <property type="protein sequence ID" value="CZQ92813.1"/>
    <property type="molecule type" value="Genomic_DNA"/>
</dbReference>
<reference evidence="3 5" key="1">
    <citation type="submission" date="2016-02" db="EMBL/GenBank/DDBJ databases">
        <authorList>
            <person name="Wen L."/>
            <person name="He K."/>
            <person name="Yang H."/>
        </authorList>
    </citation>
    <scope>NUCLEOTIDE SEQUENCE [LARGE SCALE GENOMIC DNA]</scope>
    <source>
        <strain evidence="3">Trichococcus_R210</strain>
    </source>
</reference>